<dbReference type="EMBL" id="FPAB01000003">
    <property type="protein sequence ID" value="SFS66113.1"/>
    <property type="molecule type" value="Genomic_DNA"/>
</dbReference>
<proteinExistence type="predicted"/>
<keyword evidence="4" id="KW-1185">Reference proteome</keyword>
<feature type="signal peptide" evidence="2">
    <location>
        <begin position="1"/>
        <end position="27"/>
    </location>
</feature>
<evidence type="ECO:0008006" key="5">
    <source>
        <dbReference type="Google" id="ProtNLM"/>
    </source>
</evidence>
<evidence type="ECO:0000256" key="1">
    <source>
        <dbReference type="SAM" id="MobiDB-lite"/>
    </source>
</evidence>
<protein>
    <recommendedName>
        <fullName evidence="5">Lipoprotein</fullName>
    </recommendedName>
</protein>
<evidence type="ECO:0000313" key="3">
    <source>
        <dbReference type="EMBL" id="SFS66113.1"/>
    </source>
</evidence>
<evidence type="ECO:0000313" key="4">
    <source>
        <dbReference type="Proteomes" id="UP000198873"/>
    </source>
</evidence>
<gene>
    <name evidence="3" type="ORF">SAMN05444716_103214</name>
</gene>
<evidence type="ECO:0000256" key="2">
    <source>
        <dbReference type="SAM" id="SignalP"/>
    </source>
</evidence>
<feature type="compositionally biased region" description="Gly residues" evidence="1">
    <location>
        <begin position="61"/>
        <end position="73"/>
    </location>
</feature>
<feature type="region of interest" description="Disordered" evidence="1">
    <location>
        <begin position="46"/>
        <end position="78"/>
    </location>
</feature>
<reference evidence="4" key="1">
    <citation type="submission" date="2016-10" db="EMBL/GenBank/DDBJ databases">
        <authorList>
            <person name="Varghese N."/>
            <person name="Submissions S."/>
        </authorList>
    </citation>
    <scope>NUCLEOTIDE SEQUENCE [LARGE SCALE GENOMIC DNA]</scope>
    <source>
        <strain evidence="4">CGMCC 4.7047</strain>
    </source>
</reference>
<dbReference type="STRING" id="1176198.SAMN05444716_103214"/>
<sequence>MSAAARWWPVTRAAAVRAALTARAALAALAALTALTTGCGASMTKDANEAHGAPGDDGDGTGDGTHDGTGTGTGPVAEKPVEMAREELRALSDQLLELAAPADGATVTDPGPGVDVCADDPDRERLFTLYHAWGVHRLPRADLERAMDRLRQHLPAEGWLVTEDGVLNNANRSPRLLLEHPGLHTAADITLAGRGDDSQLRVTLQTACFSTPEGESPAGEY</sequence>
<accession>A0A1I6RMZ8</accession>
<organism evidence="3 4">
    <name type="scientific">Streptomyces harbinensis</name>
    <dbReference type="NCBI Taxonomy" id="1176198"/>
    <lineage>
        <taxon>Bacteria</taxon>
        <taxon>Bacillati</taxon>
        <taxon>Actinomycetota</taxon>
        <taxon>Actinomycetes</taxon>
        <taxon>Kitasatosporales</taxon>
        <taxon>Streptomycetaceae</taxon>
        <taxon>Streptomyces</taxon>
    </lineage>
</organism>
<name>A0A1I6RMZ8_9ACTN</name>
<dbReference type="AlphaFoldDB" id="A0A1I6RMZ8"/>
<feature type="chain" id="PRO_5039011496" description="Lipoprotein" evidence="2">
    <location>
        <begin position="28"/>
        <end position="221"/>
    </location>
</feature>
<keyword evidence="2" id="KW-0732">Signal</keyword>
<dbReference type="Proteomes" id="UP000198873">
    <property type="component" value="Unassembled WGS sequence"/>
</dbReference>